<evidence type="ECO:0000256" key="1">
    <source>
        <dbReference type="ARBA" id="ARBA00022490"/>
    </source>
</evidence>
<evidence type="ECO:0000259" key="6">
    <source>
        <dbReference type="SMART" id="SM00732"/>
    </source>
</evidence>
<dbReference type="EMBL" id="CP011002">
    <property type="protein sequence ID" value="AKO65467.1"/>
    <property type="molecule type" value="Genomic_DNA"/>
</dbReference>
<reference evidence="7 8" key="1">
    <citation type="submission" date="2015-03" db="EMBL/GenBank/DDBJ databases">
        <title>Comparative analysis of the OM43 clade including a novel species from Red Sea uncovers genomic and metabolic diversity among marine methylotrophs.</title>
        <authorList>
            <person name="Jimenez-Infante F."/>
            <person name="Ngugi D.K."/>
            <person name="Vinu M."/>
            <person name="Alam I."/>
            <person name="Kamau A."/>
            <person name="Blom J."/>
            <person name="Bajic V.B."/>
            <person name="Stingl U."/>
        </authorList>
    </citation>
    <scope>NUCLEOTIDE SEQUENCE [LARGE SCALE GENOMIC DNA]</scope>
    <source>
        <strain evidence="7 8">MBRSH7</strain>
    </source>
</reference>
<dbReference type="PANTHER" id="PTHR33317:SF4">
    <property type="entry name" value="POLYNUCLEOTIDYL TRANSFERASE, RIBONUCLEASE H-LIKE SUPERFAMILY PROTEIN"/>
    <property type="match status" value="1"/>
</dbReference>
<dbReference type="GO" id="GO:0000967">
    <property type="term" value="P:rRNA 5'-end processing"/>
    <property type="evidence" value="ECO:0007669"/>
    <property type="project" value="UniProtKB-UniRule"/>
</dbReference>
<keyword evidence="3 5" id="KW-0540">Nuclease</keyword>
<organism evidence="7 8">
    <name type="scientific">Methylophilales bacterium MBRS-H7</name>
    <dbReference type="NCBI Taxonomy" id="1623450"/>
    <lineage>
        <taxon>Bacteria</taxon>
        <taxon>Pseudomonadati</taxon>
        <taxon>Pseudomonadota</taxon>
        <taxon>Betaproteobacteria</taxon>
        <taxon>Nitrosomonadales</taxon>
        <taxon>OM43 clade</taxon>
    </lineage>
</organism>
<dbReference type="NCBIfam" id="TIGR00250">
    <property type="entry name" value="RNAse_H_YqgF"/>
    <property type="match status" value="1"/>
</dbReference>
<evidence type="ECO:0000313" key="8">
    <source>
        <dbReference type="Proteomes" id="UP000066549"/>
    </source>
</evidence>
<dbReference type="EC" id="3.1.-.-" evidence="5"/>
<evidence type="ECO:0000256" key="3">
    <source>
        <dbReference type="ARBA" id="ARBA00022722"/>
    </source>
</evidence>
<accession>A0A0H4JAE0</accession>
<dbReference type="PANTHER" id="PTHR33317">
    <property type="entry name" value="POLYNUCLEOTIDYL TRANSFERASE, RIBONUCLEASE H-LIKE SUPERFAMILY PROTEIN"/>
    <property type="match status" value="1"/>
</dbReference>
<dbReference type="Pfam" id="PF03652">
    <property type="entry name" value="RuvX"/>
    <property type="match status" value="1"/>
</dbReference>
<keyword evidence="2 5" id="KW-0690">Ribosome biogenesis</keyword>
<dbReference type="OrthoDB" id="9796140at2"/>
<comment type="subcellular location">
    <subcellularLocation>
        <location evidence="5">Cytoplasm</location>
    </subcellularLocation>
</comment>
<protein>
    <recommendedName>
        <fullName evidence="5">Putative pre-16S rRNA nuclease</fullName>
        <ecNumber evidence="5">3.1.-.-</ecNumber>
    </recommendedName>
</protein>
<dbReference type="Gene3D" id="3.30.420.140">
    <property type="entry name" value="YqgF/RNase H-like domain"/>
    <property type="match status" value="1"/>
</dbReference>
<dbReference type="InterPro" id="IPR006641">
    <property type="entry name" value="YqgF/RNaseH-like_dom"/>
</dbReference>
<evidence type="ECO:0000256" key="4">
    <source>
        <dbReference type="ARBA" id="ARBA00022801"/>
    </source>
</evidence>
<comment type="function">
    <text evidence="5">Could be a nuclease involved in processing of the 5'-end of pre-16S rRNA.</text>
</comment>
<sequence>MTKLNNYDLKEINKKKGSVLAFDLGIKKTGVAVGNNVLKTSRNLVTFYSKNKNQRIEKIKQLVNEWQPIYLVLGLPSNRDSSANETTKFCLNTAKEIEKNINLPIFFVNENYSSTSAEELIKDLSNKKQKNNTSFVDQIAADIILQSHFNEVDKQIRPLNA</sequence>
<dbReference type="CDD" id="cd16964">
    <property type="entry name" value="YqgF"/>
    <property type="match status" value="1"/>
</dbReference>
<name>A0A0H4JAE0_9PROT</name>
<dbReference type="GO" id="GO:0004518">
    <property type="term" value="F:nuclease activity"/>
    <property type="evidence" value="ECO:0007669"/>
    <property type="project" value="UniProtKB-KW"/>
</dbReference>
<proteinExistence type="inferred from homology"/>
<keyword evidence="1 5" id="KW-0963">Cytoplasm</keyword>
<evidence type="ECO:0000256" key="5">
    <source>
        <dbReference type="HAMAP-Rule" id="MF_00651"/>
    </source>
</evidence>
<dbReference type="Proteomes" id="UP000066549">
    <property type="component" value="Chromosome"/>
</dbReference>
<dbReference type="HAMAP" id="MF_00651">
    <property type="entry name" value="Nuclease_YqgF"/>
    <property type="match status" value="1"/>
</dbReference>
<dbReference type="AlphaFoldDB" id="A0A0H4JAE0"/>
<dbReference type="InterPro" id="IPR012337">
    <property type="entry name" value="RNaseH-like_sf"/>
</dbReference>
<dbReference type="InterPro" id="IPR005227">
    <property type="entry name" value="YqgF"/>
</dbReference>
<comment type="similarity">
    <text evidence="5">Belongs to the YqgF HJR family.</text>
</comment>
<dbReference type="GO" id="GO:0005829">
    <property type="term" value="C:cytosol"/>
    <property type="evidence" value="ECO:0007669"/>
    <property type="project" value="TreeGrafter"/>
</dbReference>
<dbReference type="GO" id="GO:0016788">
    <property type="term" value="F:hydrolase activity, acting on ester bonds"/>
    <property type="evidence" value="ECO:0007669"/>
    <property type="project" value="UniProtKB-UniRule"/>
</dbReference>
<evidence type="ECO:0000256" key="2">
    <source>
        <dbReference type="ARBA" id="ARBA00022517"/>
    </source>
</evidence>
<keyword evidence="4 5" id="KW-0378">Hydrolase</keyword>
<evidence type="ECO:0000313" key="7">
    <source>
        <dbReference type="EMBL" id="AKO65467.1"/>
    </source>
</evidence>
<feature type="domain" description="YqgF/RNase H-like" evidence="6">
    <location>
        <begin position="17"/>
        <end position="117"/>
    </location>
</feature>
<dbReference type="SUPFAM" id="SSF53098">
    <property type="entry name" value="Ribonuclease H-like"/>
    <property type="match status" value="1"/>
</dbReference>
<dbReference type="InterPro" id="IPR037027">
    <property type="entry name" value="YqgF/RNaseH-like_dom_sf"/>
</dbReference>
<dbReference type="SMART" id="SM00732">
    <property type="entry name" value="YqgFc"/>
    <property type="match status" value="1"/>
</dbReference>
<gene>
    <name evidence="7" type="ORF">VI33_01525</name>
</gene>
<keyword evidence="8" id="KW-1185">Reference proteome</keyword>